<evidence type="ECO:0000256" key="3">
    <source>
        <dbReference type="ARBA" id="ARBA00018408"/>
    </source>
</evidence>
<evidence type="ECO:0000256" key="5">
    <source>
        <dbReference type="ARBA" id="ARBA00022803"/>
    </source>
</evidence>
<dbReference type="EMBL" id="CALNXI010000199">
    <property type="protein sequence ID" value="CAH3021929.1"/>
    <property type="molecule type" value="Genomic_DNA"/>
</dbReference>
<feature type="compositionally biased region" description="Polar residues" evidence="10">
    <location>
        <begin position="230"/>
        <end position="241"/>
    </location>
</feature>
<evidence type="ECO:0000256" key="8">
    <source>
        <dbReference type="ARBA" id="ARBA00025273"/>
    </source>
</evidence>
<evidence type="ECO:0000256" key="1">
    <source>
        <dbReference type="ARBA" id="ARBA00004300"/>
    </source>
</evidence>
<keyword evidence="4" id="KW-0963">Cytoplasm</keyword>
<reference evidence="11 12" key="1">
    <citation type="submission" date="2022-05" db="EMBL/GenBank/DDBJ databases">
        <authorList>
            <consortium name="Genoscope - CEA"/>
            <person name="William W."/>
        </authorList>
    </citation>
    <scope>NUCLEOTIDE SEQUENCE [LARGE SCALE GENOMIC DNA]</scope>
</reference>
<keyword evidence="12" id="KW-1185">Reference proteome</keyword>
<comment type="function">
    <text evidence="8">Plays a role in the organization of both preexisting and nascent microtubules in interphase cells. During mitosis, required for the organization and orientation of the mitotic spindle.</text>
</comment>
<feature type="compositionally biased region" description="Polar residues" evidence="10">
    <location>
        <begin position="268"/>
        <end position="294"/>
    </location>
</feature>
<dbReference type="PANTHER" id="PTHR14594">
    <property type="entry name" value="CENTROSOMAL PROTEIN OF 70 KDA"/>
    <property type="match status" value="1"/>
</dbReference>
<evidence type="ECO:0000256" key="9">
    <source>
        <dbReference type="SAM" id="Coils"/>
    </source>
</evidence>
<dbReference type="InterPro" id="IPR037692">
    <property type="entry name" value="CEP70"/>
</dbReference>
<feature type="region of interest" description="Disordered" evidence="10">
    <location>
        <begin position="207"/>
        <end position="294"/>
    </location>
</feature>
<evidence type="ECO:0000256" key="7">
    <source>
        <dbReference type="ARBA" id="ARBA00023212"/>
    </source>
</evidence>
<gene>
    <name evidence="11" type="ORF">PEVE_00013217</name>
</gene>
<evidence type="ECO:0000256" key="10">
    <source>
        <dbReference type="SAM" id="MobiDB-lite"/>
    </source>
</evidence>
<evidence type="ECO:0000256" key="2">
    <source>
        <dbReference type="ARBA" id="ARBA00011832"/>
    </source>
</evidence>
<proteinExistence type="predicted"/>
<dbReference type="PANTHER" id="PTHR14594:SF1">
    <property type="entry name" value="CENTROSOMAL PROTEIN OF 70 KDA"/>
    <property type="match status" value="1"/>
</dbReference>
<feature type="region of interest" description="Disordered" evidence="10">
    <location>
        <begin position="359"/>
        <end position="384"/>
    </location>
</feature>
<comment type="subunit">
    <text evidence="2">Directly interacts with tubulin-gamma; this interaction determines centrosomal localization.</text>
</comment>
<accession>A0ABN8M0Z1</accession>
<evidence type="ECO:0000256" key="4">
    <source>
        <dbReference type="ARBA" id="ARBA00022490"/>
    </source>
</evidence>
<feature type="compositionally biased region" description="Basic and acidic residues" evidence="10">
    <location>
        <begin position="245"/>
        <end position="255"/>
    </location>
</feature>
<comment type="caution">
    <text evidence="11">The sequence shown here is derived from an EMBL/GenBank/DDBJ whole genome shotgun (WGS) entry which is preliminary data.</text>
</comment>
<feature type="coiled-coil region" evidence="9">
    <location>
        <begin position="303"/>
        <end position="330"/>
    </location>
</feature>
<keyword evidence="5" id="KW-0802">TPR repeat</keyword>
<comment type="subcellular location">
    <subcellularLocation>
        <location evidence="1">Cytoplasm</location>
        <location evidence="1">Cytoskeleton</location>
        <location evidence="1">Microtubule organizing center</location>
        <location evidence="1">Centrosome</location>
    </subcellularLocation>
</comment>
<dbReference type="Proteomes" id="UP001159427">
    <property type="component" value="Unassembled WGS sequence"/>
</dbReference>
<evidence type="ECO:0000313" key="11">
    <source>
        <dbReference type="EMBL" id="CAH3021929.1"/>
    </source>
</evidence>
<evidence type="ECO:0000256" key="6">
    <source>
        <dbReference type="ARBA" id="ARBA00023054"/>
    </source>
</evidence>
<keyword evidence="6 9" id="KW-0175">Coiled coil</keyword>
<feature type="compositionally biased region" description="Basic and acidic residues" evidence="10">
    <location>
        <begin position="370"/>
        <end position="379"/>
    </location>
</feature>
<name>A0ABN8M0Z1_9CNID</name>
<sequence>MEVQLWSAIDLSQVGTHKIHKEDTDMLASDTEESEETPKTAGVIAEWSEVNRKLRHHGFQPVMVLPSSRLQHLPGEAVVLEEFTSKNLRHTLDKLMTDCDRRQSMVQELISSSHRIQRDADEERNRVYRFEMEIRNLQRELEEEKLKTQEMERVRLVELQHHGEEVQELKRSKAELAALHGQLEHKVSQKEAEITRLQREYQELIQEGRKVRSRSKLSKYNSPYRHDTTDQSYESQLSRVQQEVGHLEKKTEMHSKPSSVDSFDDQRSTSQSDSNGDSVSQKGAITQRVGSSAYTPKRSEVELATLEKQLRESKKLIKLLESENTHLKMELESRPNRDQWKNARKYNKKLEKILAENNLSPPRKMKQKEKRAMETEAKPSSKPQRYRTNIEDIDFLPIDVCREYLKEVCGILEINNLQGMEDKVNSLKLPAQSYPAMEKLIRNIMELLSSKDCPSAMLSEDILSQSSHEFHCERAWQNIVPVLRKWLNELTGLKAKMSIRQLSSHLMPWKQAGVFQGDHKGYSRVHRLKEAVDALCQEKRASPSEIQTDQEPSFDHLKSIVAHFQKLFDVYSIEGIFPRMNEIYMQLGETYNSMNNMRDLLGLEPTCKSSDVVNAVAKLSKAKHLLMVEDLPGIIKRLDQYDEFFPAFQSLVSELKRLLRVQEMDEIITAVTALVKFPPY</sequence>
<keyword evidence="7" id="KW-0206">Cytoskeleton</keyword>
<evidence type="ECO:0000313" key="12">
    <source>
        <dbReference type="Proteomes" id="UP001159427"/>
    </source>
</evidence>
<protein>
    <recommendedName>
        <fullName evidence="3">Centrosomal protein of 70 kDa</fullName>
    </recommendedName>
</protein>
<organism evidence="11 12">
    <name type="scientific">Porites evermanni</name>
    <dbReference type="NCBI Taxonomy" id="104178"/>
    <lineage>
        <taxon>Eukaryota</taxon>
        <taxon>Metazoa</taxon>
        <taxon>Cnidaria</taxon>
        <taxon>Anthozoa</taxon>
        <taxon>Hexacorallia</taxon>
        <taxon>Scleractinia</taxon>
        <taxon>Fungiina</taxon>
        <taxon>Poritidae</taxon>
        <taxon>Porites</taxon>
    </lineage>
</organism>